<evidence type="ECO:0008006" key="3">
    <source>
        <dbReference type="Google" id="ProtNLM"/>
    </source>
</evidence>
<dbReference type="Proteomes" id="UP000499080">
    <property type="component" value="Unassembled WGS sequence"/>
</dbReference>
<name>A0A4Y2E3T7_ARAVE</name>
<evidence type="ECO:0000313" key="2">
    <source>
        <dbReference type="Proteomes" id="UP000499080"/>
    </source>
</evidence>
<accession>A0A4Y2E3T7</accession>
<comment type="caution">
    <text evidence="1">The sequence shown here is derived from an EMBL/GenBank/DDBJ whole genome shotgun (WGS) entry which is preliminary data.</text>
</comment>
<reference evidence="1 2" key="1">
    <citation type="journal article" date="2019" name="Sci. Rep.">
        <title>Orb-weaving spider Araneus ventricosus genome elucidates the spidroin gene catalogue.</title>
        <authorList>
            <person name="Kono N."/>
            <person name="Nakamura H."/>
            <person name="Ohtoshi R."/>
            <person name="Moran D.A.P."/>
            <person name="Shinohara A."/>
            <person name="Yoshida Y."/>
            <person name="Fujiwara M."/>
            <person name="Mori M."/>
            <person name="Tomita M."/>
            <person name="Arakawa K."/>
        </authorList>
    </citation>
    <scope>NUCLEOTIDE SEQUENCE [LARGE SCALE GENOMIC DNA]</scope>
</reference>
<keyword evidence="2" id="KW-1185">Reference proteome</keyword>
<organism evidence="1 2">
    <name type="scientific">Araneus ventricosus</name>
    <name type="common">Orbweaver spider</name>
    <name type="synonym">Epeira ventricosa</name>
    <dbReference type="NCBI Taxonomy" id="182803"/>
    <lineage>
        <taxon>Eukaryota</taxon>
        <taxon>Metazoa</taxon>
        <taxon>Ecdysozoa</taxon>
        <taxon>Arthropoda</taxon>
        <taxon>Chelicerata</taxon>
        <taxon>Arachnida</taxon>
        <taxon>Araneae</taxon>
        <taxon>Araneomorphae</taxon>
        <taxon>Entelegynae</taxon>
        <taxon>Araneoidea</taxon>
        <taxon>Araneidae</taxon>
        <taxon>Araneus</taxon>
    </lineage>
</organism>
<proteinExistence type="predicted"/>
<dbReference type="EMBL" id="BGPR01000496">
    <property type="protein sequence ID" value="GBM23347.1"/>
    <property type="molecule type" value="Genomic_DNA"/>
</dbReference>
<dbReference type="OrthoDB" id="6471039at2759"/>
<dbReference type="AlphaFoldDB" id="A0A4Y2E3T7"/>
<evidence type="ECO:0000313" key="1">
    <source>
        <dbReference type="EMBL" id="GBM23347.1"/>
    </source>
</evidence>
<protein>
    <recommendedName>
        <fullName evidence="3">DUF4817 domain-containing protein</fullName>
    </recommendedName>
</protein>
<gene>
    <name evidence="1" type="ORF">AVEN_97754_1</name>
</gene>
<sequence length="109" mass="12439">MSRRALKKMITKFQDPGELGVLPKRGRKRLTNETAEEVALTDVERALGSPYSSTSARAVSRDLSLPWSTVREVICFIIKWYSYKIHVAQSLNSADPEKCTQFPRIVWPE</sequence>